<evidence type="ECO:0000313" key="3">
    <source>
        <dbReference type="Proteomes" id="UP000604046"/>
    </source>
</evidence>
<comment type="caution">
    <text evidence="2">The sequence shown here is derived from an EMBL/GenBank/DDBJ whole genome shotgun (WGS) entry which is preliminary data.</text>
</comment>
<evidence type="ECO:0000313" key="2">
    <source>
        <dbReference type="EMBL" id="CAE7254961.1"/>
    </source>
</evidence>
<reference evidence="2" key="1">
    <citation type="submission" date="2021-02" db="EMBL/GenBank/DDBJ databases">
        <authorList>
            <person name="Dougan E. K."/>
            <person name="Rhodes N."/>
            <person name="Thang M."/>
            <person name="Chan C."/>
        </authorList>
    </citation>
    <scope>NUCLEOTIDE SEQUENCE</scope>
</reference>
<dbReference type="OrthoDB" id="1721884at2759"/>
<protein>
    <submittedName>
        <fullName evidence="2">ClpP2 protein</fullName>
    </submittedName>
</protein>
<keyword evidence="1" id="KW-0732">Signal</keyword>
<evidence type="ECO:0000256" key="1">
    <source>
        <dbReference type="SAM" id="SignalP"/>
    </source>
</evidence>
<dbReference type="AlphaFoldDB" id="A0A812M3Y3"/>
<dbReference type="EMBL" id="CAJNDS010001313">
    <property type="protein sequence ID" value="CAE7254961.1"/>
    <property type="molecule type" value="Genomic_DNA"/>
</dbReference>
<sequence length="192" mass="21929">MPGNCCTIIAWSCAVLRFFRPELFAVLTRVGAQKLQDCECYEITNLLWSIAELSKRQPRMAEEMQGTIQELIEAAASSFLHRGPKAWKLQVLVSALVSLTCIPCKDFCSKWFILCIVQELAERGQNTESTNLLPLVMAFDTLRTKNFKVFQEICTAMRDRRPDFVARYMYGGERRKGKQKKVQGSVEHIAVQ</sequence>
<dbReference type="Proteomes" id="UP000604046">
    <property type="component" value="Unassembled WGS sequence"/>
</dbReference>
<name>A0A812M3Y3_9DINO</name>
<accession>A0A812M3Y3</accession>
<gene>
    <name evidence="2" type="primary">clpP2</name>
    <name evidence="2" type="ORF">SNAT2548_LOCUS12939</name>
</gene>
<feature type="chain" id="PRO_5032514911" evidence="1">
    <location>
        <begin position="26"/>
        <end position="192"/>
    </location>
</feature>
<feature type="signal peptide" evidence="1">
    <location>
        <begin position="1"/>
        <end position="25"/>
    </location>
</feature>
<keyword evidence="3" id="KW-1185">Reference proteome</keyword>
<organism evidence="2 3">
    <name type="scientific">Symbiodinium natans</name>
    <dbReference type="NCBI Taxonomy" id="878477"/>
    <lineage>
        <taxon>Eukaryota</taxon>
        <taxon>Sar</taxon>
        <taxon>Alveolata</taxon>
        <taxon>Dinophyceae</taxon>
        <taxon>Suessiales</taxon>
        <taxon>Symbiodiniaceae</taxon>
        <taxon>Symbiodinium</taxon>
    </lineage>
</organism>
<proteinExistence type="predicted"/>